<evidence type="ECO:0000256" key="1">
    <source>
        <dbReference type="SAM" id="SignalP"/>
    </source>
</evidence>
<feature type="chain" id="PRO_5046962751" evidence="1">
    <location>
        <begin position="16"/>
        <end position="188"/>
    </location>
</feature>
<dbReference type="SUPFAM" id="SSF49265">
    <property type="entry name" value="Fibronectin type III"/>
    <property type="match status" value="1"/>
</dbReference>
<dbReference type="GeneID" id="112050990"/>
<name>A0A6J1NJL7_BICAN</name>
<feature type="signal peptide" evidence="1">
    <location>
        <begin position="1"/>
        <end position="15"/>
    </location>
</feature>
<sequence>MKMLILPSILLLTAAVPGLMLPTPSDDIPVPHLKVLTTLNTGFTIEWDPIDTTNVKDPIIGIKVKTWKTPCIIKKRYHLSDNGASMIVESVRLSYNRTTIPDILPEYVSIVKPDELTATVPHIEREQWYHIRALAFTATDEGKHSDAYDFKLGSDDEKDKEKACERIISETPCKHSYALINPRSPDTC</sequence>
<keyword evidence="2" id="KW-1185">Reference proteome</keyword>
<dbReference type="KEGG" id="bany:112050990"/>
<organism evidence="2 3">
    <name type="scientific">Bicyclus anynana</name>
    <name type="common">Squinting bush brown butterfly</name>
    <dbReference type="NCBI Taxonomy" id="110368"/>
    <lineage>
        <taxon>Eukaryota</taxon>
        <taxon>Metazoa</taxon>
        <taxon>Ecdysozoa</taxon>
        <taxon>Arthropoda</taxon>
        <taxon>Hexapoda</taxon>
        <taxon>Insecta</taxon>
        <taxon>Pterygota</taxon>
        <taxon>Neoptera</taxon>
        <taxon>Endopterygota</taxon>
        <taxon>Lepidoptera</taxon>
        <taxon>Glossata</taxon>
        <taxon>Ditrysia</taxon>
        <taxon>Papilionoidea</taxon>
        <taxon>Nymphalidae</taxon>
        <taxon>Satyrinae</taxon>
        <taxon>Satyrini</taxon>
        <taxon>Mycalesina</taxon>
        <taxon>Bicyclus</taxon>
    </lineage>
</organism>
<dbReference type="AlphaFoldDB" id="A0A6J1NJL7"/>
<proteinExistence type="predicted"/>
<evidence type="ECO:0000313" key="3">
    <source>
        <dbReference type="RefSeq" id="XP_023945197.2"/>
    </source>
</evidence>
<evidence type="ECO:0000313" key="2">
    <source>
        <dbReference type="Proteomes" id="UP001652582"/>
    </source>
</evidence>
<keyword evidence="1" id="KW-0732">Signal</keyword>
<reference evidence="3" key="1">
    <citation type="submission" date="2025-08" db="UniProtKB">
        <authorList>
            <consortium name="RefSeq"/>
        </authorList>
    </citation>
    <scope>IDENTIFICATION</scope>
</reference>
<dbReference type="InterPro" id="IPR036116">
    <property type="entry name" value="FN3_sf"/>
</dbReference>
<gene>
    <name evidence="3" type="primary">LOC112050990</name>
</gene>
<dbReference type="InterPro" id="IPR013783">
    <property type="entry name" value="Ig-like_fold"/>
</dbReference>
<dbReference type="Proteomes" id="UP001652582">
    <property type="component" value="Chromosome 12"/>
</dbReference>
<protein>
    <submittedName>
        <fullName evidence="3">Uncharacterized protein LOC112050990</fullName>
    </submittedName>
</protein>
<dbReference type="Gene3D" id="2.60.40.10">
    <property type="entry name" value="Immunoglobulins"/>
    <property type="match status" value="1"/>
</dbReference>
<dbReference type="RefSeq" id="XP_023945197.2">
    <property type="nucleotide sequence ID" value="XM_024089429.2"/>
</dbReference>
<dbReference type="OrthoDB" id="6883439at2759"/>
<accession>A0A6J1NJL7</accession>